<dbReference type="InterPro" id="IPR002196">
    <property type="entry name" value="Glyco_hydro_24"/>
</dbReference>
<dbReference type="STRING" id="1203610.HMPREF1536_02418"/>
<dbReference type="GO" id="GO:0009253">
    <property type="term" value="P:peptidoglycan catabolic process"/>
    <property type="evidence" value="ECO:0007669"/>
    <property type="project" value="InterPro"/>
</dbReference>
<keyword evidence="3" id="KW-0326">Glycosidase</keyword>
<dbReference type="Proteomes" id="UP000033035">
    <property type="component" value="Unassembled WGS sequence"/>
</dbReference>
<feature type="signal peptide" evidence="4">
    <location>
        <begin position="1"/>
        <end position="21"/>
    </location>
</feature>
<keyword evidence="4" id="KW-0732">Signal</keyword>
<sequence>MRSKLFALWLLAFSFVPGLFAQTGISPPDAGLFNKAVACIKEAEGWHGNHLPYVGYGHKILPHEKLTTDMTEAQADSLLRADLRKLHKMCSRFGKDALLVATLAYNVGYYRLVGYGKIPKSRLIQKLESGNRDIYEEYISFRCYKGKVVPSIERRRKKEFELLYIH</sequence>
<evidence type="ECO:0000256" key="4">
    <source>
        <dbReference type="SAM" id="SignalP"/>
    </source>
</evidence>
<organism evidence="5 6">
    <name type="scientific">Parabacteroides gordonii MS-1 = DSM 23371</name>
    <dbReference type="NCBI Taxonomy" id="1203610"/>
    <lineage>
        <taxon>Bacteria</taxon>
        <taxon>Pseudomonadati</taxon>
        <taxon>Bacteroidota</taxon>
        <taxon>Bacteroidia</taxon>
        <taxon>Bacteroidales</taxon>
        <taxon>Tannerellaceae</taxon>
        <taxon>Parabacteroides</taxon>
    </lineage>
</organism>
<comment type="similarity">
    <text evidence="3">Belongs to the glycosyl hydrolase 24 family.</text>
</comment>
<comment type="catalytic activity">
    <reaction evidence="3">
        <text>Hydrolysis of (1-&gt;4)-beta-linkages between N-acetylmuramic acid and N-acetyl-D-glucosamine residues in a peptidoglycan and between N-acetyl-D-glucosamine residues in chitodextrins.</text>
        <dbReference type="EC" id="3.2.1.17"/>
    </reaction>
</comment>
<evidence type="ECO:0000256" key="3">
    <source>
        <dbReference type="RuleBase" id="RU003788"/>
    </source>
</evidence>
<gene>
    <name evidence="5" type="ORF">HMPREF1536_02418</name>
</gene>
<dbReference type="GeneID" id="86890952"/>
<dbReference type="GO" id="GO:0003796">
    <property type="term" value="F:lysozyme activity"/>
    <property type="evidence" value="ECO:0007669"/>
    <property type="project" value="UniProtKB-EC"/>
</dbReference>
<dbReference type="EMBL" id="AQHW01000015">
    <property type="protein sequence ID" value="KKB54965.1"/>
    <property type="molecule type" value="Genomic_DNA"/>
</dbReference>
<dbReference type="HOGENOM" id="CLU_135016_0_0_10"/>
<keyword evidence="1 3" id="KW-0929">Antimicrobial</keyword>
<comment type="caution">
    <text evidence="5">The sequence shown here is derived from an EMBL/GenBank/DDBJ whole genome shotgun (WGS) entry which is preliminary data.</text>
</comment>
<keyword evidence="3" id="KW-0378">Hydrolase</keyword>
<dbReference type="GO" id="GO:0031640">
    <property type="term" value="P:killing of cells of another organism"/>
    <property type="evidence" value="ECO:0007669"/>
    <property type="project" value="UniProtKB-KW"/>
</dbReference>
<dbReference type="GO" id="GO:0016998">
    <property type="term" value="P:cell wall macromolecule catabolic process"/>
    <property type="evidence" value="ECO:0007669"/>
    <property type="project" value="InterPro"/>
</dbReference>
<reference evidence="5 6" key="1">
    <citation type="submission" date="2013-04" db="EMBL/GenBank/DDBJ databases">
        <title>The Genome Sequence of Parabacteroides gordonii DSM 23371.</title>
        <authorList>
            <consortium name="The Broad Institute Genomics Platform"/>
            <person name="Earl A."/>
            <person name="Ward D."/>
            <person name="Feldgarden M."/>
            <person name="Gevers D."/>
            <person name="Martens E."/>
            <person name="Sakamoto M."/>
            <person name="Benno Y."/>
            <person name="Suzuki N."/>
            <person name="Matsunaga N."/>
            <person name="Koshihara K."/>
            <person name="Seki M."/>
            <person name="Komiya H."/>
            <person name="Walker B."/>
            <person name="Young S."/>
            <person name="Zeng Q."/>
            <person name="Gargeya S."/>
            <person name="Fitzgerald M."/>
            <person name="Haas B."/>
            <person name="Abouelleil A."/>
            <person name="Allen A.W."/>
            <person name="Alvarado L."/>
            <person name="Arachchi H.M."/>
            <person name="Berlin A.M."/>
            <person name="Chapman S.B."/>
            <person name="Gainer-Dewar J."/>
            <person name="Goldberg J."/>
            <person name="Griggs A."/>
            <person name="Gujja S."/>
            <person name="Hansen M."/>
            <person name="Howarth C."/>
            <person name="Imamovic A."/>
            <person name="Ireland A."/>
            <person name="Larimer J."/>
            <person name="McCowan C."/>
            <person name="Murphy C."/>
            <person name="Pearson M."/>
            <person name="Poon T.W."/>
            <person name="Priest M."/>
            <person name="Roberts A."/>
            <person name="Saif S."/>
            <person name="Shea T."/>
            <person name="Sisk P."/>
            <person name="Sykes S."/>
            <person name="Wortman J."/>
            <person name="Nusbaum C."/>
            <person name="Birren B."/>
        </authorList>
    </citation>
    <scope>NUCLEOTIDE SEQUENCE [LARGE SCALE GENOMIC DNA]</scope>
    <source>
        <strain evidence="5 6">MS-1</strain>
    </source>
</reference>
<evidence type="ECO:0000256" key="1">
    <source>
        <dbReference type="ARBA" id="ARBA00022529"/>
    </source>
</evidence>
<dbReference type="GO" id="GO:0042742">
    <property type="term" value="P:defense response to bacterium"/>
    <property type="evidence" value="ECO:0007669"/>
    <property type="project" value="UniProtKB-KW"/>
</dbReference>
<dbReference type="InterPro" id="IPR023347">
    <property type="entry name" value="Lysozyme_dom_sf"/>
</dbReference>
<proteinExistence type="inferred from homology"/>
<dbReference type="Gene3D" id="1.10.530.40">
    <property type="match status" value="1"/>
</dbReference>
<dbReference type="AlphaFoldDB" id="A0A0F5JBR8"/>
<evidence type="ECO:0000313" key="5">
    <source>
        <dbReference type="EMBL" id="KKB54965.1"/>
    </source>
</evidence>
<evidence type="ECO:0000313" key="6">
    <source>
        <dbReference type="Proteomes" id="UP000033035"/>
    </source>
</evidence>
<accession>A0A0F5JBR8</accession>
<dbReference type="SUPFAM" id="SSF53955">
    <property type="entry name" value="Lysozyme-like"/>
    <property type="match status" value="1"/>
</dbReference>
<name>A0A0F5JBR8_9BACT</name>
<dbReference type="RefSeq" id="WP_028729976.1">
    <property type="nucleotide sequence ID" value="NZ_KE386764.1"/>
</dbReference>
<dbReference type="PATRIC" id="fig|1203610.3.peg.2484"/>
<dbReference type="EC" id="3.2.1.17" evidence="3"/>
<dbReference type="Pfam" id="PF00959">
    <property type="entry name" value="Phage_lysozyme"/>
    <property type="match status" value="1"/>
</dbReference>
<feature type="chain" id="PRO_5002489571" description="Lysozyme" evidence="4">
    <location>
        <begin position="22"/>
        <end position="166"/>
    </location>
</feature>
<dbReference type="InterPro" id="IPR023346">
    <property type="entry name" value="Lysozyme-like_dom_sf"/>
</dbReference>
<keyword evidence="2 3" id="KW-0081">Bacteriolytic enzyme</keyword>
<protein>
    <recommendedName>
        <fullName evidence="3">Lysozyme</fullName>
        <ecNumber evidence="3">3.2.1.17</ecNumber>
    </recommendedName>
</protein>
<evidence type="ECO:0000256" key="2">
    <source>
        <dbReference type="ARBA" id="ARBA00022638"/>
    </source>
</evidence>
<keyword evidence="6" id="KW-1185">Reference proteome</keyword>